<evidence type="ECO:0000256" key="2">
    <source>
        <dbReference type="ARBA" id="ARBA00023002"/>
    </source>
</evidence>
<sequence>MAGSVDVDVVVIGAGPAGLAATLNLARAQRSVALLDSNRPRHAATLQSHGFITRDGISPIELRTMGREEVLRYPTVHHERTLVQALEPFDGGFVVRTEQRGSRVAGETRAAAVLIATGLSETLPAPQHVRAWYGTSLHSCMDCDGYDKRGQALALIGETADLVDRAMVIRRHTDDLAVFTNGVDAVDAAGEQRLAEHGIALVRSPIAAIEGDREGMQAIVLEDGERSVRTAGFVRPLWHPQLSFADGLGVETDEAGLVLVDRSQRTSVEGLYAAGDITPGFRQLAVAAGAGTVAASVINRDLIARGR</sequence>
<name>A0ABQ2KEA1_9MICO</name>
<comment type="caution">
    <text evidence="5">The sequence shown here is derived from an EMBL/GenBank/DDBJ whole genome shotgun (WGS) entry which is preliminary data.</text>
</comment>
<evidence type="ECO:0000256" key="1">
    <source>
        <dbReference type="ARBA" id="ARBA00022630"/>
    </source>
</evidence>
<gene>
    <name evidence="5" type="ORF">GCM10010968_09230</name>
</gene>
<comment type="catalytic activity">
    <reaction evidence="3">
        <text>[thioredoxin]-dithiol + NADP(+) = [thioredoxin]-disulfide + NADPH + H(+)</text>
        <dbReference type="Rhea" id="RHEA:20345"/>
        <dbReference type="Rhea" id="RHEA-COMP:10698"/>
        <dbReference type="Rhea" id="RHEA-COMP:10700"/>
        <dbReference type="ChEBI" id="CHEBI:15378"/>
        <dbReference type="ChEBI" id="CHEBI:29950"/>
        <dbReference type="ChEBI" id="CHEBI:50058"/>
        <dbReference type="ChEBI" id="CHEBI:57783"/>
        <dbReference type="ChEBI" id="CHEBI:58349"/>
        <dbReference type="EC" id="1.8.1.9"/>
    </reaction>
</comment>
<dbReference type="InterPro" id="IPR036188">
    <property type="entry name" value="FAD/NAD-bd_sf"/>
</dbReference>
<keyword evidence="2" id="KW-0560">Oxidoreductase</keyword>
<dbReference type="InterPro" id="IPR050097">
    <property type="entry name" value="Ferredoxin-NADP_redctase_2"/>
</dbReference>
<dbReference type="SUPFAM" id="SSF51905">
    <property type="entry name" value="FAD/NAD(P)-binding domain"/>
    <property type="match status" value="1"/>
</dbReference>
<reference evidence="6" key="1">
    <citation type="journal article" date="2019" name="Int. J. Syst. Evol. Microbiol.">
        <title>The Global Catalogue of Microorganisms (GCM) 10K type strain sequencing project: providing services to taxonomists for standard genome sequencing and annotation.</title>
        <authorList>
            <consortium name="The Broad Institute Genomics Platform"/>
            <consortium name="The Broad Institute Genome Sequencing Center for Infectious Disease"/>
            <person name="Wu L."/>
            <person name="Ma J."/>
        </authorList>
    </citation>
    <scope>NUCLEOTIDE SEQUENCE [LARGE SCALE GENOMIC DNA]</scope>
    <source>
        <strain evidence="6">CGMCC 1.6960</strain>
    </source>
</reference>
<feature type="domain" description="FAD/NAD(P)-binding" evidence="4">
    <location>
        <begin position="8"/>
        <end position="291"/>
    </location>
</feature>
<dbReference type="InterPro" id="IPR023753">
    <property type="entry name" value="FAD/NAD-binding_dom"/>
</dbReference>
<evidence type="ECO:0000313" key="6">
    <source>
        <dbReference type="Proteomes" id="UP000626982"/>
    </source>
</evidence>
<dbReference type="PRINTS" id="PR00368">
    <property type="entry name" value="FADPNR"/>
</dbReference>
<dbReference type="EMBL" id="BMLM01000001">
    <property type="protein sequence ID" value="GGN80911.1"/>
    <property type="molecule type" value="Genomic_DNA"/>
</dbReference>
<dbReference type="Pfam" id="PF07992">
    <property type="entry name" value="Pyr_redox_2"/>
    <property type="match status" value="1"/>
</dbReference>
<dbReference type="Gene3D" id="3.50.50.60">
    <property type="entry name" value="FAD/NAD(P)-binding domain"/>
    <property type="match status" value="2"/>
</dbReference>
<evidence type="ECO:0000313" key="5">
    <source>
        <dbReference type="EMBL" id="GGN80911.1"/>
    </source>
</evidence>
<dbReference type="PRINTS" id="PR00469">
    <property type="entry name" value="PNDRDTASEII"/>
</dbReference>
<dbReference type="Proteomes" id="UP000626982">
    <property type="component" value="Unassembled WGS sequence"/>
</dbReference>
<evidence type="ECO:0000256" key="3">
    <source>
        <dbReference type="ARBA" id="ARBA00048132"/>
    </source>
</evidence>
<dbReference type="PANTHER" id="PTHR48105">
    <property type="entry name" value="THIOREDOXIN REDUCTASE 1-RELATED-RELATED"/>
    <property type="match status" value="1"/>
</dbReference>
<evidence type="ECO:0000259" key="4">
    <source>
        <dbReference type="Pfam" id="PF07992"/>
    </source>
</evidence>
<proteinExistence type="predicted"/>
<organism evidence="5 6">
    <name type="scientific">Agrococcus terreus</name>
    <dbReference type="NCBI Taxonomy" id="574649"/>
    <lineage>
        <taxon>Bacteria</taxon>
        <taxon>Bacillati</taxon>
        <taxon>Actinomycetota</taxon>
        <taxon>Actinomycetes</taxon>
        <taxon>Micrococcales</taxon>
        <taxon>Microbacteriaceae</taxon>
        <taxon>Agrococcus</taxon>
    </lineage>
</organism>
<protein>
    <submittedName>
        <fullName evidence="5">Pyridine nucleotide-disulfide oxidoreductase</fullName>
    </submittedName>
</protein>
<accession>A0ABQ2KEA1</accession>
<keyword evidence="1" id="KW-0285">Flavoprotein</keyword>
<keyword evidence="6" id="KW-1185">Reference proteome</keyword>